<dbReference type="CDD" id="cd03784">
    <property type="entry name" value="GT1_Gtf-like"/>
    <property type="match status" value="1"/>
</dbReference>
<gene>
    <name evidence="3" type="ORF">CEPIT_LOCUS23715</name>
</gene>
<evidence type="ECO:0000256" key="1">
    <source>
        <dbReference type="ARBA" id="ARBA00009995"/>
    </source>
</evidence>
<dbReference type="FunFam" id="3.40.50.2000:FF:000056">
    <property type="entry name" value="Glycosyltransferase"/>
    <property type="match status" value="1"/>
</dbReference>
<dbReference type="GO" id="GO:0035251">
    <property type="term" value="F:UDP-glucosyltransferase activity"/>
    <property type="evidence" value="ECO:0007669"/>
    <property type="project" value="InterPro"/>
</dbReference>
<dbReference type="EMBL" id="CAMAPF010000921">
    <property type="protein sequence ID" value="CAH9121457.1"/>
    <property type="molecule type" value="Genomic_DNA"/>
</dbReference>
<reference evidence="3" key="1">
    <citation type="submission" date="2022-07" db="EMBL/GenBank/DDBJ databases">
        <authorList>
            <person name="Macas J."/>
            <person name="Novak P."/>
            <person name="Neumann P."/>
        </authorList>
    </citation>
    <scope>NUCLEOTIDE SEQUENCE</scope>
</reference>
<dbReference type="SUPFAM" id="SSF53756">
    <property type="entry name" value="UDP-Glycosyltransferase/glycogen phosphorylase"/>
    <property type="match status" value="1"/>
</dbReference>
<dbReference type="PANTHER" id="PTHR48048">
    <property type="entry name" value="GLYCOSYLTRANSFERASE"/>
    <property type="match status" value="1"/>
</dbReference>
<dbReference type="Gene3D" id="3.40.50.2000">
    <property type="entry name" value="Glycogen Phosphorylase B"/>
    <property type="match status" value="2"/>
</dbReference>
<comment type="caution">
    <text evidence="3">The sequence shown here is derived from an EMBL/GenBank/DDBJ whole genome shotgun (WGS) entry which is preliminary data.</text>
</comment>
<evidence type="ECO:0008006" key="5">
    <source>
        <dbReference type="Google" id="ProtNLM"/>
    </source>
</evidence>
<proteinExistence type="inferred from homology"/>
<evidence type="ECO:0000256" key="2">
    <source>
        <dbReference type="ARBA" id="ARBA00022679"/>
    </source>
</evidence>
<organism evidence="3 4">
    <name type="scientific">Cuscuta epithymum</name>
    <dbReference type="NCBI Taxonomy" id="186058"/>
    <lineage>
        <taxon>Eukaryota</taxon>
        <taxon>Viridiplantae</taxon>
        <taxon>Streptophyta</taxon>
        <taxon>Embryophyta</taxon>
        <taxon>Tracheophyta</taxon>
        <taxon>Spermatophyta</taxon>
        <taxon>Magnoliopsida</taxon>
        <taxon>eudicotyledons</taxon>
        <taxon>Gunneridae</taxon>
        <taxon>Pentapetalae</taxon>
        <taxon>asterids</taxon>
        <taxon>lamiids</taxon>
        <taxon>Solanales</taxon>
        <taxon>Convolvulaceae</taxon>
        <taxon>Cuscuteae</taxon>
        <taxon>Cuscuta</taxon>
        <taxon>Cuscuta subgen. Cuscuta</taxon>
    </lineage>
</organism>
<dbReference type="AlphaFoldDB" id="A0AAV0EBW0"/>
<dbReference type="Pfam" id="PF00201">
    <property type="entry name" value="UDPGT"/>
    <property type="match status" value="1"/>
</dbReference>
<dbReference type="InterPro" id="IPR002213">
    <property type="entry name" value="UDP_glucos_trans"/>
</dbReference>
<evidence type="ECO:0000313" key="4">
    <source>
        <dbReference type="Proteomes" id="UP001152523"/>
    </source>
</evidence>
<dbReference type="PANTHER" id="PTHR48048:SF45">
    <property type="entry name" value="GLYCOSYLTRANSFERASE"/>
    <property type="match status" value="1"/>
</dbReference>
<keyword evidence="4" id="KW-1185">Reference proteome</keyword>
<name>A0AAV0EBW0_9ASTE</name>
<sequence>MEEALELVFIPMNTMGHIVSAVEMAKRVMNKQNGCGEKEQVNVIITILILKQQSSLDAQTSNYIQSQTTAAADDDYSHHRRLKFETLTPPSQAAEKVPIDSFIPQVRDWVSGTRSSGPLRKLVFVVDLLCTVMIDVANELGIPAYVFFPSGAAALGLVFFLQNIKDRNLNHPFLNIPTYANPFPAQCLPPSVLNKNSLEAFLGISERVRGAKGVLVNTFPELESHALKTLNDESSCAPIYPIGPILNLQPPEGPEAEEEEESRRQIMKWLERQEDGSVVFLCFGSMARFTAGDEDQVKEIAAGLERSGQRFLWAFRSAGDDDRRGSLLLPGGFLERTVGAGVGMVVNGWAPQTAILAHRAVGGFVSHCGWNSALESLWFGKPVATWPMQAAEQEANAFQLVKEIGVGVEIKLSSNKVSDVVGAEEIGMGIKELMDPLNPVQFKAKELGEKSRQALAEGGSSSTSLARFVEDAITAN</sequence>
<dbReference type="Proteomes" id="UP001152523">
    <property type="component" value="Unassembled WGS sequence"/>
</dbReference>
<dbReference type="InterPro" id="IPR050481">
    <property type="entry name" value="UDP-glycosyltransf_plant"/>
</dbReference>
<accession>A0AAV0EBW0</accession>
<protein>
    <recommendedName>
        <fullName evidence="5">Glycosyltransferase</fullName>
    </recommendedName>
</protein>
<keyword evidence="2" id="KW-0808">Transferase</keyword>
<evidence type="ECO:0000313" key="3">
    <source>
        <dbReference type="EMBL" id="CAH9121457.1"/>
    </source>
</evidence>
<comment type="similarity">
    <text evidence="1">Belongs to the UDP-glycosyltransferase family.</text>
</comment>